<evidence type="ECO:0000313" key="2">
    <source>
        <dbReference type="Proteomes" id="UP001597511"/>
    </source>
</evidence>
<reference evidence="2" key="1">
    <citation type="journal article" date="2019" name="Int. J. Syst. Evol. Microbiol.">
        <title>The Global Catalogue of Microorganisms (GCM) 10K type strain sequencing project: providing services to taxonomists for standard genome sequencing and annotation.</title>
        <authorList>
            <consortium name="The Broad Institute Genomics Platform"/>
            <consortium name="The Broad Institute Genome Sequencing Center for Infectious Disease"/>
            <person name="Wu L."/>
            <person name="Ma J."/>
        </authorList>
    </citation>
    <scope>NUCLEOTIDE SEQUENCE [LARGE SCALE GENOMIC DNA]</scope>
    <source>
        <strain evidence="2">KCTC 23299</strain>
    </source>
</reference>
<keyword evidence="2" id="KW-1185">Reference proteome</keyword>
<dbReference type="EMBL" id="JBHUOZ010000001">
    <property type="protein sequence ID" value="MFD2919641.1"/>
    <property type="molecule type" value="Genomic_DNA"/>
</dbReference>
<comment type="caution">
    <text evidence="1">The sequence shown here is derived from an EMBL/GenBank/DDBJ whole genome shotgun (WGS) entry which is preliminary data.</text>
</comment>
<accession>A0ABW6A5U8</accession>
<sequence>MKRVKHIRFWAAWVLLVVFALGVTPKPLLHELFVAHIEAGTADLTHHEHGKQTTVCSTPVSCECNNIEPLAPFTDVPTNKVVSITTPENATPVHFAVRIHSAPHNYFSLRGPPRLA</sequence>
<gene>
    <name evidence="1" type="ORF">ACFS6H_07990</name>
</gene>
<name>A0ABW6A5U8_9BACT</name>
<evidence type="ECO:0008006" key="3">
    <source>
        <dbReference type="Google" id="ProtNLM"/>
    </source>
</evidence>
<proteinExistence type="predicted"/>
<protein>
    <recommendedName>
        <fullName evidence="3">DUF2946 domain-containing protein</fullName>
    </recommendedName>
</protein>
<evidence type="ECO:0000313" key="1">
    <source>
        <dbReference type="EMBL" id="MFD2919641.1"/>
    </source>
</evidence>
<organism evidence="1 2">
    <name type="scientific">Terrimonas rubra</name>
    <dbReference type="NCBI Taxonomy" id="1035890"/>
    <lineage>
        <taxon>Bacteria</taxon>
        <taxon>Pseudomonadati</taxon>
        <taxon>Bacteroidota</taxon>
        <taxon>Chitinophagia</taxon>
        <taxon>Chitinophagales</taxon>
        <taxon>Chitinophagaceae</taxon>
        <taxon>Terrimonas</taxon>
    </lineage>
</organism>
<dbReference type="RefSeq" id="WP_386097028.1">
    <property type="nucleotide sequence ID" value="NZ_JBHUOZ010000001.1"/>
</dbReference>
<dbReference type="Proteomes" id="UP001597511">
    <property type="component" value="Unassembled WGS sequence"/>
</dbReference>